<proteinExistence type="predicted"/>
<dbReference type="OrthoDB" id="4793422at2"/>
<dbReference type="Proteomes" id="UP000256485">
    <property type="component" value="Unassembled WGS sequence"/>
</dbReference>
<reference evidence="2 3" key="1">
    <citation type="submission" date="2018-08" db="EMBL/GenBank/DDBJ databases">
        <title>Sequencing the genomes of 1000 actinobacteria strains.</title>
        <authorList>
            <person name="Klenk H.-P."/>
        </authorList>
    </citation>
    <scope>NUCLEOTIDE SEQUENCE [LARGE SCALE GENOMIC DNA]</scope>
    <source>
        <strain evidence="2 3">DSM 22891</strain>
    </source>
</reference>
<dbReference type="EMBL" id="QTUC01000001">
    <property type="protein sequence ID" value="REF35396.1"/>
    <property type="molecule type" value="Genomic_DNA"/>
</dbReference>
<keyword evidence="1" id="KW-1133">Transmembrane helix</keyword>
<dbReference type="RefSeq" id="WP_115849188.1">
    <property type="nucleotide sequence ID" value="NZ_QTUC01000001.1"/>
</dbReference>
<feature type="transmembrane region" description="Helical" evidence="1">
    <location>
        <begin position="6"/>
        <end position="25"/>
    </location>
</feature>
<keyword evidence="1" id="KW-0812">Transmembrane</keyword>
<organism evidence="2 3">
    <name type="scientific">Thermasporomyces composti</name>
    <dbReference type="NCBI Taxonomy" id="696763"/>
    <lineage>
        <taxon>Bacteria</taxon>
        <taxon>Bacillati</taxon>
        <taxon>Actinomycetota</taxon>
        <taxon>Actinomycetes</taxon>
        <taxon>Propionibacteriales</taxon>
        <taxon>Nocardioidaceae</taxon>
        <taxon>Thermasporomyces</taxon>
    </lineage>
</organism>
<dbReference type="Pfam" id="PF10739">
    <property type="entry name" value="DUF2550"/>
    <property type="match status" value="1"/>
</dbReference>
<dbReference type="InterPro" id="IPR019675">
    <property type="entry name" value="DUF2550"/>
</dbReference>
<name>A0A3D9V203_THECX</name>
<dbReference type="AlphaFoldDB" id="A0A3D9V203"/>
<gene>
    <name evidence="2" type="ORF">DFJ64_0775</name>
</gene>
<comment type="caution">
    <text evidence="2">The sequence shown here is derived from an EMBL/GenBank/DDBJ whole genome shotgun (WGS) entry which is preliminary data.</text>
</comment>
<evidence type="ECO:0000313" key="2">
    <source>
        <dbReference type="EMBL" id="REF35396.1"/>
    </source>
</evidence>
<keyword evidence="3" id="KW-1185">Reference proteome</keyword>
<keyword evidence="1" id="KW-0472">Membrane</keyword>
<evidence type="ECO:0000313" key="3">
    <source>
        <dbReference type="Proteomes" id="UP000256485"/>
    </source>
</evidence>
<evidence type="ECO:0000256" key="1">
    <source>
        <dbReference type="SAM" id="Phobius"/>
    </source>
</evidence>
<accession>A0A3D9V203</accession>
<protein>
    <submittedName>
        <fullName evidence="2">Uncharacterized protein DUF2550</fullName>
    </submittedName>
</protein>
<sequence length="148" mass="16460">MIEIILDAAGIFLALVVVVLAGFAFRRRFLQRRGGTFDCSVRLRDRGSGKGWVLGIARYSGDSVEWFRVFSFSPRPKRRFSRNDLVVRSRREPMTTEAVGLYAGHVVVECVRSDGTIVELAMAEDALTGFLAWLEAAPPGRTRGPLTL</sequence>